<dbReference type="Proteomes" id="UP000799757">
    <property type="component" value="Unassembled WGS sequence"/>
</dbReference>
<protein>
    <recommendedName>
        <fullName evidence="3">cutinase</fullName>
        <ecNumber evidence="3">3.1.1.74</ecNumber>
    </recommendedName>
</protein>
<dbReference type="GO" id="GO:0005576">
    <property type="term" value="C:extracellular region"/>
    <property type="evidence" value="ECO:0007669"/>
    <property type="project" value="UniProtKB-SubCell"/>
</dbReference>
<accession>A0A6A6WPL0</accession>
<keyword evidence="6" id="KW-0732">Signal</keyword>
<keyword evidence="8 10" id="KW-1015">Disulfide bond</keyword>
<comment type="catalytic activity">
    <reaction evidence="9">
        <text>cutin + H2O = cutin monomers.</text>
        <dbReference type="EC" id="3.1.1.74"/>
    </reaction>
</comment>
<proteinExistence type="inferred from homology"/>
<evidence type="ECO:0000256" key="8">
    <source>
        <dbReference type="ARBA" id="ARBA00023157"/>
    </source>
</evidence>
<dbReference type="InterPro" id="IPR000675">
    <property type="entry name" value="Cutinase/axe"/>
</dbReference>
<organism evidence="11 12">
    <name type="scientific">Melanomma pulvis-pyrius CBS 109.77</name>
    <dbReference type="NCBI Taxonomy" id="1314802"/>
    <lineage>
        <taxon>Eukaryota</taxon>
        <taxon>Fungi</taxon>
        <taxon>Dikarya</taxon>
        <taxon>Ascomycota</taxon>
        <taxon>Pezizomycotina</taxon>
        <taxon>Dothideomycetes</taxon>
        <taxon>Pleosporomycetidae</taxon>
        <taxon>Pleosporales</taxon>
        <taxon>Melanommataceae</taxon>
        <taxon>Melanomma</taxon>
    </lineage>
</organism>
<dbReference type="PANTHER" id="PTHR48250">
    <property type="entry name" value="CUTINASE 2-RELATED"/>
    <property type="match status" value="1"/>
</dbReference>
<dbReference type="OrthoDB" id="2975078at2759"/>
<dbReference type="Pfam" id="PF01083">
    <property type="entry name" value="Cutinase"/>
    <property type="match status" value="1"/>
</dbReference>
<evidence type="ECO:0000256" key="2">
    <source>
        <dbReference type="ARBA" id="ARBA00007534"/>
    </source>
</evidence>
<evidence type="ECO:0000313" key="11">
    <source>
        <dbReference type="EMBL" id="KAF2786042.1"/>
    </source>
</evidence>
<evidence type="ECO:0000256" key="10">
    <source>
        <dbReference type="PIRSR" id="PIRSR611150-2"/>
    </source>
</evidence>
<dbReference type="EC" id="3.1.1.74" evidence="3"/>
<evidence type="ECO:0000256" key="6">
    <source>
        <dbReference type="ARBA" id="ARBA00022729"/>
    </source>
</evidence>
<dbReference type="GO" id="GO:0050525">
    <property type="term" value="F:cutinase activity"/>
    <property type="evidence" value="ECO:0007669"/>
    <property type="project" value="UniProtKB-EC"/>
</dbReference>
<comment type="similarity">
    <text evidence="2">Belongs to the cutinase family.</text>
</comment>
<evidence type="ECO:0000256" key="3">
    <source>
        <dbReference type="ARBA" id="ARBA00013095"/>
    </source>
</evidence>
<keyword evidence="7" id="KW-0378">Hydrolase</keyword>
<evidence type="ECO:0000256" key="4">
    <source>
        <dbReference type="ARBA" id="ARBA00022487"/>
    </source>
</evidence>
<name>A0A6A6WPL0_9PLEO</name>
<gene>
    <name evidence="11" type="ORF">K505DRAFT_380519</name>
</gene>
<evidence type="ECO:0000256" key="7">
    <source>
        <dbReference type="ARBA" id="ARBA00022801"/>
    </source>
</evidence>
<evidence type="ECO:0000256" key="1">
    <source>
        <dbReference type="ARBA" id="ARBA00004613"/>
    </source>
</evidence>
<comment type="subcellular location">
    <subcellularLocation>
        <location evidence="1">Secreted</location>
    </subcellularLocation>
</comment>
<dbReference type="SUPFAM" id="SSF53474">
    <property type="entry name" value="alpha/beta-Hydrolases"/>
    <property type="match status" value="1"/>
</dbReference>
<dbReference type="InterPro" id="IPR011150">
    <property type="entry name" value="Cutinase_monf"/>
</dbReference>
<dbReference type="Gene3D" id="3.40.50.1820">
    <property type="entry name" value="alpha/beta hydrolase"/>
    <property type="match status" value="1"/>
</dbReference>
<dbReference type="InterPro" id="IPR029058">
    <property type="entry name" value="AB_hydrolase_fold"/>
</dbReference>
<dbReference type="PANTHER" id="PTHR48250:SF3">
    <property type="entry name" value="CUTINASE 1-RELATED"/>
    <property type="match status" value="1"/>
</dbReference>
<keyword evidence="4" id="KW-0719">Serine esterase</keyword>
<evidence type="ECO:0000256" key="9">
    <source>
        <dbReference type="ARBA" id="ARBA00034045"/>
    </source>
</evidence>
<keyword evidence="12" id="KW-1185">Reference proteome</keyword>
<dbReference type="SMART" id="SM01110">
    <property type="entry name" value="Cutinase"/>
    <property type="match status" value="1"/>
</dbReference>
<dbReference type="EMBL" id="MU002568">
    <property type="protein sequence ID" value="KAF2786042.1"/>
    <property type="molecule type" value="Genomic_DNA"/>
</dbReference>
<reference evidence="11" key="1">
    <citation type="journal article" date="2020" name="Stud. Mycol.">
        <title>101 Dothideomycetes genomes: a test case for predicting lifestyles and emergence of pathogens.</title>
        <authorList>
            <person name="Haridas S."/>
            <person name="Albert R."/>
            <person name="Binder M."/>
            <person name="Bloem J."/>
            <person name="Labutti K."/>
            <person name="Salamov A."/>
            <person name="Andreopoulos B."/>
            <person name="Baker S."/>
            <person name="Barry K."/>
            <person name="Bills G."/>
            <person name="Bluhm B."/>
            <person name="Cannon C."/>
            <person name="Castanera R."/>
            <person name="Culley D."/>
            <person name="Daum C."/>
            <person name="Ezra D."/>
            <person name="Gonzalez J."/>
            <person name="Henrissat B."/>
            <person name="Kuo A."/>
            <person name="Liang C."/>
            <person name="Lipzen A."/>
            <person name="Lutzoni F."/>
            <person name="Magnuson J."/>
            <person name="Mondo S."/>
            <person name="Nolan M."/>
            <person name="Ohm R."/>
            <person name="Pangilinan J."/>
            <person name="Park H.-J."/>
            <person name="Ramirez L."/>
            <person name="Alfaro M."/>
            <person name="Sun H."/>
            <person name="Tritt A."/>
            <person name="Yoshinaga Y."/>
            <person name="Zwiers L.-H."/>
            <person name="Turgeon B."/>
            <person name="Goodwin S."/>
            <person name="Spatafora J."/>
            <person name="Crous P."/>
            <person name="Grigoriev I."/>
        </authorList>
    </citation>
    <scope>NUCLEOTIDE SEQUENCE</scope>
    <source>
        <strain evidence="11">CBS 109.77</strain>
    </source>
</reference>
<dbReference type="AlphaFoldDB" id="A0A6A6WPL0"/>
<feature type="disulfide bond" evidence="10">
    <location>
        <begin position="37"/>
        <end position="114"/>
    </location>
</feature>
<evidence type="ECO:0000313" key="12">
    <source>
        <dbReference type="Proteomes" id="UP000799757"/>
    </source>
</evidence>
<evidence type="ECO:0000256" key="5">
    <source>
        <dbReference type="ARBA" id="ARBA00022525"/>
    </source>
</evidence>
<dbReference type="GO" id="GO:0016052">
    <property type="term" value="P:carbohydrate catabolic process"/>
    <property type="evidence" value="ECO:0007669"/>
    <property type="project" value="TreeGrafter"/>
</dbReference>
<keyword evidence="5" id="KW-0964">Secreted</keyword>
<sequence>MKSILYAAVAAGTLVAATPVSRDVIDTSFDMDDSAACASTAVIFARGTFDSGNIGVWVGPQFKKALEEKIDSVAFQGVNEEDYPATLAEYVRENGSESCADGLAATVDAYISKCPDSKIVVLGWSQGALCAHKGLNRISASALPQVKGLVTFGDPNGLMDKLAVPSSVKFSPFCVKDTVLPDPLCSQTLSSGFQLPTSISELHDLVLEPLRTLPDFATGVEQTKAAVALVPQLAVGFVENARYFAKDLLTGKVRKWLVTPQHFVYGNNGMAEEAAEFVAGL</sequence>